<dbReference type="Pfam" id="PF00400">
    <property type="entry name" value="WD40"/>
    <property type="match status" value="2"/>
</dbReference>
<evidence type="ECO:0000313" key="3">
    <source>
        <dbReference type="EMBL" id="KAK2831795.1"/>
    </source>
</evidence>
<feature type="compositionally biased region" description="Basic and acidic residues" evidence="2">
    <location>
        <begin position="316"/>
        <end position="332"/>
    </location>
</feature>
<dbReference type="Gene3D" id="2.130.10.10">
    <property type="entry name" value="YVTN repeat-like/Quinoprotein amine dehydrogenase"/>
    <property type="match status" value="2"/>
</dbReference>
<dbReference type="InterPro" id="IPR036322">
    <property type="entry name" value="WD40_repeat_dom_sf"/>
</dbReference>
<evidence type="ECO:0000256" key="2">
    <source>
        <dbReference type="SAM" id="MobiDB-lite"/>
    </source>
</evidence>
<dbReference type="GO" id="GO:0000722">
    <property type="term" value="P:telomere maintenance via recombination"/>
    <property type="evidence" value="ECO:0007669"/>
    <property type="project" value="TreeGrafter"/>
</dbReference>
<name>A0AA88M6P5_TACVA</name>
<accession>A0AA88M6P5</accession>
<dbReference type="PANTHER" id="PTHR44791:SF1">
    <property type="entry name" value="TELOMERASE PROTEIN COMPONENT 1"/>
    <property type="match status" value="1"/>
</dbReference>
<comment type="caution">
    <text evidence="3">The sequence shown here is derived from an EMBL/GenBank/DDBJ whole genome shotgun (WGS) entry which is preliminary data.</text>
</comment>
<dbReference type="PANTHER" id="PTHR44791">
    <property type="entry name" value="TELOMERASE PROTEIN COMPONENT 1 TEP1"/>
    <property type="match status" value="1"/>
</dbReference>
<evidence type="ECO:0000313" key="4">
    <source>
        <dbReference type="Proteomes" id="UP001187315"/>
    </source>
</evidence>
<dbReference type="EMBL" id="JAVHJS010000017">
    <property type="protein sequence ID" value="KAK2831795.1"/>
    <property type="molecule type" value="Genomic_DNA"/>
</dbReference>
<sequence>MSEDAALCVAVNGRYAAVGYHGNGLKLYNLQSGGCVWFTEDLRVSMLCLLWLQTSADALLLSGGLDQHLHLWREQRKHGRSLTLAGDFGDQKGAVLTLSQNSTNVASASGRSLVFNPVFGHSDDFTIALWLKRDLTSDPWVKPTAVSLVRRHSGGVTCLAFSPNGDELLSGGKDKVDHRSTLVGHSGSVSALASSSGPNFLTVSEDHSLRVWSINTDLPSRKLESVTAMCFLELQDVLVCGFSSGRLDMFQQLKLIYSNKMSNSCITALSSLPDEQLAVGCSDPSVSVWKLERDSQEQCDVPALLHHPAGTLDTDEQVKMEGKKKMEKKQSWESDGQLWLHTNINLKSGFGQMQEEEQEEEEQEEEQEKEEEQEEETEEEKREEMEEDTEKGNKGENRRGNEGGT</sequence>
<dbReference type="InterPro" id="IPR052652">
    <property type="entry name" value="Telomerase_Complex_Comp"/>
</dbReference>
<dbReference type="SMART" id="SM00320">
    <property type="entry name" value="WD40"/>
    <property type="match status" value="5"/>
</dbReference>
<keyword evidence="1" id="KW-0853">WD repeat</keyword>
<dbReference type="InterPro" id="IPR015943">
    <property type="entry name" value="WD40/YVTN_repeat-like_dom_sf"/>
</dbReference>
<dbReference type="GO" id="GO:0070034">
    <property type="term" value="F:telomerase RNA binding"/>
    <property type="evidence" value="ECO:0007669"/>
    <property type="project" value="TreeGrafter"/>
</dbReference>
<dbReference type="Proteomes" id="UP001187315">
    <property type="component" value="Unassembled WGS sequence"/>
</dbReference>
<gene>
    <name evidence="3" type="ORF">Q7C36_016881</name>
</gene>
<feature type="repeat" description="WD" evidence="1">
    <location>
        <begin position="149"/>
        <end position="174"/>
    </location>
</feature>
<feature type="repeat" description="WD" evidence="1">
    <location>
        <begin position="182"/>
        <end position="222"/>
    </location>
</feature>
<dbReference type="PROSITE" id="PS50082">
    <property type="entry name" value="WD_REPEATS_2"/>
    <property type="match status" value="2"/>
</dbReference>
<protein>
    <submittedName>
        <fullName evidence="3">Uncharacterized protein</fullName>
    </submittedName>
</protein>
<dbReference type="InterPro" id="IPR001680">
    <property type="entry name" value="WD40_rpt"/>
</dbReference>
<feature type="compositionally biased region" description="Acidic residues" evidence="2">
    <location>
        <begin position="354"/>
        <end position="378"/>
    </location>
</feature>
<organism evidence="3 4">
    <name type="scientific">Tachysurus vachellii</name>
    <name type="common">Darkbarbel catfish</name>
    <name type="synonym">Pelteobagrus vachellii</name>
    <dbReference type="NCBI Taxonomy" id="175792"/>
    <lineage>
        <taxon>Eukaryota</taxon>
        <taxon>Metazoa</taxon>
        <taxon>Chordata</taxon>
        <taxon>Craniata</taxon>
        <taxon>Vertebrata</taxon>
        <taxon>Euteleostomi</taxon>
        <taxon>Actinopterygii</taxon>
        <taxon>Neopterygii</taxon>
        <taxon>Teleostei</taxon>
        <taxon>Ostariophysi</taxon>
        <taxon>Siluriformes</taxon>
        <taxon>Bagridae</taxon>
        <taxon>Tachysurus</taxon>
    </lineage>
</organism>
<feature type="compositionally biased region" description="Basic and acidic residues" evidence="2">
    <location>
        <begin position="379"/>
        <end position="405"/>
    </location>
</feature>
<dbReference type="AlphaFoldDB" id="A0AA88M6P5"/>
<evidence type="ECO:0000256" key="1">
    <source>
        <dbReference type="PROSITE-ProRule" id="PRU00221"/>
    </source>
</evidence>
<reference evidence="3" key="1">
    <citation type="submission" date="2023-08" db="EMBL/GenBank/DDBJ databases">
        <title>Pelteobagrus vachellii genome.</title>
        <authorList>
            <person name="Liu H."/>
        </authorList>
    </citation>
    <scope>NUCLEOTIDE SEQUENCE</scope>
    <source>
        <strain evidence="3">PRFRI_2022a</strain>
        <tissue evidence="3">Muscle</tissue>
    </source>
</reference>
<keyword evidence="4" id="KW-1185">Reference proteome</keyword>
<dbReference type="GO" id="GO:0005697">
    <property type="term" value="C:telomerase holoenzyme complex"/>
    <property type="evidence" value="ECO:0007669"/>
    <property type="project" value="TreeGrafter"/>
</dbReference>
<dbReference type="GO" id="GO:0003720">
    <property type="term" value="F:telomerase activity"/>
    <property type="evidence" value="ECO:0007669"/>
    <property type="project" value="TreeGrafter"/>
</dbReference>
<feature type="region of interest" description="Disordered" evidence="2">
    <location>
        <begin position="307"/>
        <end position="405"/>
    </location>
</feature>
<dbReference type="SUPFAM" id="SSF50978">
    <property type="entry name" value="WD40 repeat-like"/>
    <property type="match status" value="1"/>
</dbReference>
<proteinExistence type="predicted"/>